<evidence type="ECO:0000256" key="1">
    <source>
        <dbReference type="SAM" id="Phobius"/>
    </source>
</evidence>
<keyword evidence="1" id="KW-0812">Transmembrane</keyword>
<protein>
    <submittedName>
        <fullName evidence="2">Uncharacterized protein</fullName>
    </submittedName>
</protein>
<evidence type="ECO:0000313" key="2">
    <source>
        <dbReference type="EMBL" id="TDG75192.1"/>
    </source>
</evidence>
<keyword evidence="1" id="KW-0472">Membrane</keyword>
<comment type="caution">
    <text evidence="2">The sequence shown here is derived from an EMBL/GenBank/DDBJ whole genome shotgun (WGS) entry which is preliminary data.</text>
</comment>
<organism evidence="2 3">
    <name type="scientific">Lentilactobacillus buchneri DSM 20057</name>
    <dbReference type="NCBI Taxonomy" id="1423728"/>
    <lineage>
        <taxon>Bacteria</taxon>
        <taxon>Bacillati</taxon>
        <taxon>Bacillota</taxon>
        <taxon>Bacilli</taxon>
        <taxon>Lactobacillales</taxon>
        <taxon>Lactobacillaceae</taxon>
        <taxon>Lentilactobacillus</taxon>
    </lineage>
</organism>
<reference evidence="2 3" key="1">
    <citation type="journal article" date="2019" name="Appl. Microbiol. Biotechnol.">
        <title>Uncovering carbohydrate metabolism through a genotype-phenotype association study of 56 lactic acid bacteria genomes.</title>
        <authorList>
            <person name="Buron-Moles G."/>
            <person name="Chailyan A."/>
            <person name="Dolejs I."/>
            <person name="Forster J."/>
            <person name="Miks M.H."/>
        </authorList>
    </citation>
    <scope>NUCLEOTIDE SEQUENCE [LARGE SCALE GENOMIC DNA]</scope>
    <source>
        <strain evidence="2 3">ATCC 4005</strain>
    </source>
</reference>
<dbReference type="EMBL" id="PUFP01000068">
    <property type="protein sequence ID" value="TDG75192.1"/>
    <property type="molecule type" value="Genomic_DNA"/>
</dbReference>
<dbReference type="AlphaFoldDB" id="A0A4R5NKM8"/>
<gene>
    <name evidence="2" type="ORF">C5L32_001612</name>
</gene>
<accession>A0A4R5NKM8</accession>
<feature type="transmembrane region" description="Helical" evidence="1">
    <location>
        <begin position="53"/>
        <end position="74"/>
    </location>
</feature>
<name>A0A4R5NKM8_LENBU</name>
<keyword evidence="1" id="KW-1133">Transmembrane helix</keyword>
<feature type="transmembrane region" description="Helical" evidence="1">
    <location>
        <begin position="6"/>
        <end position="27"/>
    </location>
</feature>
<proteinExistence type="predicted"/>
<dbReference type="RefSeq" id="WP_056939208.1">
    <property type="nucleotide sequence ID" value="NZ_AZDM01000038.1"/>
</dbReference>
<dbReference type="Proteomes" id="UP000295181">
    <property type="component" value="Unassembled WGS sequence"/>
</dbReference>
<dbReference type="GeneID" id="72461885"/>
<sequence length="76" mass="8196">MTPSNIIGGILTCGVGLFLIVAGLMVIRGKWSGIVAGNLFRDDQKSVGRHKKAIGILYIILGVLCLVFYFVVFLKA</sequence>
<evidence type="ECO:0000313" key="3">
    <source>
        <dbReference type="Proteomes" id="UP000295181"/>
    </source>
</evidence>